<name>A0ABW4DDI9_9BACL</name>
<sequence length="223" mass="25991">MDLNNMVNQALTNIHSEGLVEKIVRNKLEKTIESIVDDIFSSYGDFGKQLKEHVKQHFSINLDVLDLPSYNTLIAQVIKEKLDEITHIQGVEKLKEQMDRMLADVKPEYKLSELINGWKESENEDNEYDDSDEFSLHIEKDYSTWIHLDPEPNKGKYQCKYGMLVRDDGTLFCLKIDDREIKSKDMMYGLHGIAEDLFKIYAHGSKLVIDEDEIDLYYENSDC</sequence>
<keyword evidence="2" id="KW-1185">Reference proteome</keyword>
<evidence type="ECO:0000313" key="2">
    <source>
        <dbReference type="Proteomes" id="UP001597340"/>
    </source>
</evidence>
<comment type="caution">
    <text evidence="1">The sequence shown here is derived from an EMBL/GenBank/DDBJ whole genome shotgun (WGS) entry which is preliminary data.</text>
</comment>
<protein>
    <submittedName>
        <fullName evidence="1">Uncharacterized protein</fullName>
    </submittedName>
</protein>
<proteinExistence type="predicted"/>
<reference evidence="2" key="1">
    <citation type="journal article" date="2019" name="Int. J. Syst. Evol. Microbiol.">
        <title>The Global Catalogue of Microorganisms (GCM) 10K type strain sequencing project: providing services to taxonomists for standard genome sequencing and annotation.</title>
        <authorList>
            <consortium name="The Broad Institute Genomics Platform"/>
            <consortium name="The Broad Institute Genome Sequencing Center for Infectious Disease"/>
            <person name="Wu L."/>
            <person name="Ma J."/>
        </authorList>
    </citation>
    <scope>NUCLEOTIDE SEQUENCE [LARGE SCALE GENOMIC DNA]</scope>
    <source>
        <strain evidence="2">CCM 9147</strain>
    </source>
</reference>
<accession>A0ABW4DDI9</accession>
<dbReference type="EMBL" id="JBHTNZ010000011">
    <property type="protein sequence ID" value="MFD1461911.1"/>
    <property type="molecule type" value="Genomic_DNA"/>
</dbReference>
<organism evidence="1 2">
    <name type="scientific">Paenibacillus farraposensis</name>
    <dbReference type="NCBI Taxonomy" id="2807095"/>
    <lineage>
        <taxon>Bacteria</taxon>
        <taxon>Bacillati</taxon>
        <taxon>Bacillota</taxon>
        <taxon>Bacilli</taxon>
        <taxon>Bacillales</taxon>
        <taxon>Paenibacillaceae</taxon>
        <taxon>Paenibacillus</taxon>
    </lineage>
</organism>
<evidence type="ECO:0000313" key="1">
    <source>
        <dbReference type="EMBL" id="MFD1461911.1"/>
    </source>
</evidence>
<dbReference type="RefSeq" id="WP_229525293.1">
    <property type="nucleotide sequence ID" value="NZ_JAFFQR010000095.1"/>
</dbReference>
<dbReference type="Proteomes" id="UP001597340">
    <property type="component" value="Unassembled WGS sequence"/>
</dbReference>
<gene>
    <name evidence="1" type="ORF">ACFQ5D_10905</name>
</gene>